<evidence type="ECO:0000313" key="2">
    <source>
        <dbReference type="Proteomes" id="UP000789375"/>
    </source>
</evidence>
<proteinExistence type="predicted"/>
<dbReference type="AlphaFoldDB" id="A0A9N9DDG4"/>
<organism evidence="1 2">
    <name type="scientific">Funneliformis mosseae</name>
    <name type="common">Endomycorrhizal fungus</name>
    <name type="synonym">Glomus mosseae</name>
    <dbReference type="NCBI Taxonomy" id="27381"/>
    <lineage>
        <taxon>Eukaryota</taxon>
        <taxon>Fungi</taxon>
        <taxon>Fungi incertae sedis</taxon>
        <taxon>Mucoromycota</taxon>
        <taxon>Glomeromycotina</taxon>
        <taxon>Glomeromycetes</taxon>
        <taxon>Glomerales</taxon>
        <taxon>Glomeraceae</taxon>
        <taxon>Funneliformis</taxon>
    </lineage>
</organism>
<gene>
    <name evidence="1" type="ORF">FMOSSE_LOCUS10741</name>
</gene>
<comment type="caution">
    <text evidence="1">The sequence shown here is derived from an EMBL/GenBank/DDBJ whole genome shotgun (WGS) entry which is preliminary data.</text>
</comment>
<reference evidence="1" key="1">
    <citation type="submission" date="2021-06" db="EMBL/GenBank/DDBJ databases">
        <authorList>
            <person name="Kallberg Y."/>
            <person name="Tangrot J."/>
            <person name="Rosling A."/>
        </authorList>
    </citation>
    <scope>NUCLEOTIDE SEQUENCE</scope>
    <source>
        <strain evidence="1">87-6 pot B 2015</strain>
    </source>
</reference>
<keyword evidence="2" id="KW-1185">Reference proteome</keyword>
<evidence type="ECO:0000313" key="1">
    <source>
        <dbReference type="EMBL" id="CAG8636057.1"/>
    </source>
</evidence>
<name>A0A9N9DDG4_FUNMO</name>
<accession>A0A9N9DDG4</accession>
<dbReference type="EMBL" id="CAJVPP010003736">
    <property type="protein sequence ID" value="CAG8636057.1"/>
    <property type="molecule type" value="Genomic_DNA"/>
</dbReference>
<protein>
    <submittedName>
        <fullName evidence="1">3775_t:CDS:1</fullName>
    </submittedName>
</protein>
<sequence length="398" mass="46100">MFASFNVCILRESAKIRLILIDIYKDSNDRKFFQDGTEKNLNIFKCSHLKKYICDDIEVDSNEVKLLRVNVNREKIKEDFNENKIKSELQGILMEDHKLFKKAFQNKSSHLNDYQGISISGSSDTGKMRHRFEIINIIKDLKQIKNSGRYPHNPSYVNSVGHYLALAIDLIISQKNYYQEFLQYFKELAKSSTFNLITVLQAIQQSCSIESWQNLLIILQLDEIPAVTDYNVYDIYMSPIDIEKSLNFMDSVINHKMKTSNKFTNPISRNNPLYCTLVDCVRGRKDPQDVIDEKLSVIADANNDKVENVDVIIGRFIILVHRRSNLSDSLTSHMKEQYKFSSAIESGFPLSETTGIVFKNQFLEFMGIYRDFTRFIAEGVSEKTMDEGEEESEMLIDD</sequence>
<dbReference type="Proteomes" id="UP000789375">
    <property type="component" value="Unassembled WGS sequence"/>
</dbReference>